<feature type="compositionally biased region" description="Low complexity" evidence="1">
    <location>
        <begin position="347"/>
        <end position="362"/>
    </location>
</feature>
<organism evidence="2 3">
    <name type="scientific">Paramecium sonneborni</name>
    <dbReference type="NCBI Taxonomy" id="65129"/>
    <lineage>
        <taxon>Eukaryota</taxon>
        <taxon>Sar</taxon>
        <taxon>Alveolata</taxon>
        <taxon>Ciliophora</taxon>
        <taxon>Intramacronucleata</taxon>
        <taxon>Oligohymenophorea</taxon>
        <taxon>Peniculida</taxon>
        <taxon>Parameciidae</taxon>
        <taxon>Paramecium</taxon>
    </lineage>
</organism>
<keyword evidence="3" id="KW-1185">Reference proteome</keyword>
<sequence length="498" mass="59294">MSQLKNPKNSSRYQNNIHNNDPQEQQMNNHQSKVLSEDSPFNVSKILRAKQQQSNIFHLPQKDQIDFKVVSNQNNEKLLPYDIFWWNSQNVKDKKKSDQLNNQIQNSKIIQSRPQTGDQQRIQSEQIPNYSDLTEEQFLQMQQQQYQLFLQQHNQQQKYQSKSQELQNLQQHNNQQQQKVQQKQQNNNKQQQQTNDNQKSENNNQQMETASFHEKPKSAEPKTKQNENYIKKQEKQYYKKEQKKQIANQLQNPEKLYNKINNPNIELKQRNPNFSDVLGNGLQKYYEQRPQQIIVKKSLQDQLQESELYGVKYHQRQLLKGMSSQMDTHKYYDQMLEQQNQNYIRLQQPKSSSKSPQNSPGKMLEKDEKLFSKSVYTELTIRGMGKEVHWEKLTNQLNINQMNIVDIDVVKNKQGQIKQHKIIIKHLDSANLQDIKQWVVTQGGRIVDEKQINQEEFQRVQQQKEGLSNQKQQKEKENLTQKQKKRPASAMAIKKQKK</sequence>
<feature type="region of interest" description="Disordered" evidence="1">
    <location>
        <begin position="347"/>
        <end position="367"/>
    </location>
</feature>
<gene>
    <name evidence="2" type="ORF">PSON_ATCC_30995.1.T0390222</name>
</gene>
<evidence type="ECO:0000313" key="3">
    <source>
        <dbReference type="Proteomes" id="UP000692954"/>
    </source>
</evidence>
<feature type="region of interest" description="Disordered" evidence="1">
    <location>
        <begin position="159"/>
        <end position="229"/>
    </location>
</feature>
<protein>
    <submittedName>
        <fullName evidence="2">Uncharacterized protein</fullName>
    </submittedName>
</protein>
<evidence type="ECO:0000256" key="1">
    <source>
        <dbReference type="SAM" id="MobiDB-lite"/>
    </source>
</evidence>
<comment type="caution">
    <text evidence="2">The sequence shown here is derived from an EMBL/GenBank/DDBJ whole genome shotgun (WGS) entry which is preliminary data.</text>
</comment>
<feature type="region of interest" description="Disordered" evidence="1">
    <location>
        <begin position="236"/>
        <end position="255"/>
    </location>
</feature>
<name>A0A8S1MRF8_9CILI</name>
<evidence type="ECO:0000313" key="2">
    <source>
        <dbReference type="EMBL" id="CAD8079656.1"/>
    </source>
</evidence>
<dbReference type="AlphaFoldDB" id="A0A8S1MRF8"/>
<feature type="compositionally biased region" description="Low complexity" evidence="1">
    <location>
        <begin position="159"/>
        <end position="197"/>
    </location>
</feature>
<feature type="compositionally biased region" description="Basic and acidic residues" evidence="1">
    <location>
        <begin position="211"/>
        <end position="229"/>
    </location>
</feature>
<proteinExistence type="predicted"/>
<dbReference type="EMBL" id="CAJJDN010000039">
    <property type="protein sequence ID" value="CAD8079656.1"/>
    <property type="molecule type" value="Genomic_DNA"/>
</dbReference>
<dbReference type="Proteomes" id="UP000692954">
    <property type="component" value="Unassembled WGS sequence"/>
</dbReference>
<reference evidence="2" key="1">
    <citation type="submission" date="2021-01" db="EMBL/GenBank/DDBJ databases">
        <authorList>
            <consortium name="Genoscope - CEA"/>
            <person name="William W."/>
        </authorList>
    </citation>
    <scope>NUCLEOTIDE SEQUENCE</scope>
</reference>
<feature type="compositionally biased region" description="Polar residues" evidence="1">
    <location>
        <begin position="200"/>
        <end position="209"/>
    </location>
</feature>
<feature type="region of interest" description="Disordered" evidence="1">
    <location>
        <begin position="1"/>
        <end position="36"/>
    </location>
</feature>
<dbReference type="OrthoDB" id="305778at2759"/>
<feature type="region of interest" description="Disordered" evidence="1">
    <location>
        <begin position="458"/>
        <end position="498"/>
    </location>
</feature>
<feature type="compositionally biased region" description="Polar residues" evidence="1">
    <location>
        <begin position="459"/>
        <end position="471"/>
    </location>
</feature>
<accession>A0A8S1MRF8</accession>